<evidence type="ECO:0000313" key="2">
    <source>
        <dbReference type="Proteomes" id="UP000262802"/>
    </source>
</evidence>
<dbReference type="Proteomes" id="UP000262802">
    <property type="component" value="Chromosome"/>
</dbReference>
<reference evidence="1 2" key="1">
    <citation type="submission" date="2018-09" db="EMBL/GenBank/DDBJ databases">
        <title>Hymenobacter medium sp. nov., isolated from R2A medium.</title>
        <authorList>
            <person name="Yingchao G."/>
        </authorList>
    </citation>
    <scope>NUCLEOTIDE SEQUENCE [LARGE SCALE GENOMIC DNA]</scope>
    <source>
        <strain evidence="2">sh-6</strain>
    </source>
</reference>
<dbReference type="AlphaFoldDB" id="A0A3B7R091"/>
<sequence>METSPSRLQQLLAFYEEDPNDPFTVYAIATEYRSAGNADAAWQFYQKLLLEHPDYVGTYYHAGKLKQELGAAAEAEQIFRAGLVTARKAGQMHAASELQQALNQLLGLDYEDD</sequence>
<dbReference type="OrthoDB" id="1524733at2"/>
<protein>
    <submittedName>
        <fullName evidence="1">Tetratricopeptide repeat protein</fullName>
    </submittedName>
</protein>
<dbReference type="EMBL" id="CP032317">
    <property type="protein sequence ID" value="AYA36740.1"/>
    <property type="molecule type" value="Genomic_DNA"/>
</dbReference>
<dbReference type="InterPro" id="IPR011990">
    <property type="entry name" value="TPR-like_helical_dom_sf"/>
</dbReference>
<proteinExistence type="predicted"/>
<gene>
    <name evidence="1" type="ORF">D3Y59_06520</name>
</gene>
<organism evidence="1 2">
    <name type="scientific">Hymenobacter oligotrophus</name>
    <dbReference type="NCBI Taxonomy" id="2319843"/>
    <lineage>
        <taxon>Bacteria</taxon>
        <taxon>Pseudomonadati</taxon>
        <taxon>Bacteroidota</taxon>
        <taxon>Cytophagia</taxon>
        <taxon>Cytophagales</taxon>
        <taxon>Hymenobacteraceae</taxon>
        <taxon>Hymenobacter</taxon>
    </lineage>
</organism>
<evidence type="ECO:0000313" key="1">
    <source>
        <dbReference type="EMBL" id="AYA36740.1"/>
    </source>
</evidence>
<keyword evidence="2" id="KW-1185">Reference proteome</keyword>
<dbReference type="SUPFAM" id="SSF48452">
    <property type="entry name" value="TPR-like"/>
    <property type="match status" value="1"/>
</dbReference>
<dbReference type="RefSeq" id="WP_119444318.1">
    <property type="nucleotide sequence ID" value="NZ_CP032317.1"/>
</dbReference>
<dbReference type="KEGG" id="hyh:D3Y59_06520"/>
<name>A0A3B7R091_9BACT</name>
<accession>A0A3B7R091</accession>
<dbReference type="Gene3D" id="1.25.40.10">
    <property type="entry name" value="Tetratricopeptide repeat domain"/>
    <property type="match status" value="1"/>
</dbReference>